<feature type="binding site" evidence="13">
    <location>
        <position position="220"/>
    </location>
    <ligand>
        <name>Fe cation</name>
        <dbReference type="ChEBI" id="CHEBI:24875"/>
        <label>2</label>
    </ligand>
</feature>
<protein>
    <recommendedName>
        <fullName evidence="5 14">Inositol oxygenase</fullName>
        <ecNumber evidence="4 14">1.13.99.1</ecNumber>
    </recommendedName>
    <alternativeName>
        <fullName evidence="10 14">Myo-inositol oxygenase</fullName>
    </alternativeName>
</protein>
<feature type="binding site" evidence="12">
    <location>
        <position position="126"/>
    </location>
    <ligand>
        <name>substrate</name>
    </ligand>
</feature>
<keyword evidence="16" id="KW-1185">Reference proteome</keyword>
<keyword evidence="7 13" id="KW-0479">Metal-binding</keyword>
<dbReference type="PANTHER" id="PTHR12588">
    <property type="entry name" value="MYOINOSITOL OXYGENASE"/>
    <property type="match status" value="1"/>
</dbReference>
<dbReference type="EC" id="1.13.99.1" evidence="4 14"/>
<evidence type="ECO:0000256" key="12">
    <source>
        <dbReference type="PIRSR" id="PIRSR607828-1"/>
    </source>
</evidence>
<dbReference type="InterPro" id="IPR007828">
    <property type="entry name" value="Inositol_oxygenase"/>
</dbReference>
<evidence type="ECO:0000256" key="8">
    <source>
        <dbReference type="ARBA" id="ARBA00023002"/>
    </source>
</evidence>
<dbReference type="GO" id="GO:0019310">
    <property type="term" value="P:inositol catabolic process"/>
    <property type="evidence" value="ECO:0007669"/>
    <property type="project" value="UniProtKB-UniRule"/>
</dbReference>
<feature type="binding site" evidence="13">
    <location>
        <position position="193"/>
    </location>
    <ligand>
        <name>Fe cation</name>
        <dbReference type="ChEBI" id="CHEBI:24875"/>
        <label>1</label>
    </ligand>
</feature>
<organism evidence="15 16">
    <name type="scientific">Owenia fusiformis</name>
    <name type="common">Polychaete worm</name>
    <dbReference type="NCBI Taxonomy" id="6347"/>
    <lineage>
        <taxon>Eukaryota</taxon>
        <taxon>Metazoa</taxon>
        <taxon>Spiralia</taxon>
        <taxon>Lophotrochozoa</taxon>
        <taxon>Annelida</taxon>
        <taxon>Polychaeta</taxon>
        <taxon>Sedentaria</taxon>
        <taxon>Canalipalpata</taxon>
        <taxon>Sabellida</taxon>
        <taxon>Oweniida</taxon>
        <taxon>Oweniidae</taxon>
        <taxon>Owenia</taxon>
    </lineage>
</organism>
<evidence type="ECO:0000256" key="7">
    <source>
        <dbReference type="ARBA" id="ARBA00022723"/>
    </source>
</evidence>
<comment type="subcellular location">
    <subcellularLocation>
        <location evidence="1 14">Cytoplasm</location>
    </subcellularLocation>
</comment>
<sequence length="285" mass="33158">MTEISTEKIPLFDPSEWRPEHKEQELFRNYEEGALIDRVKKTYYEMHTNQTVDFVNEKMEKWGRFNHAELTIMEALDKLNALVDESDPDVDLPNSVHAFQTAERAREAHPEKDWFHLVGLIHDLGKVMALYGEPQWCVVGDTFPVGCAFSNNIVFGKESFMDNPDTNNSAYSSELGIYTKNCGLDNVKISWGHDEYLYQVLKNHPGCKIPEEGMYMIRYHSLYPWHTAGDYQHLANNKDGSMLNWILEFNKFDLYSKSEVIPDINSLVPYYQSLIDKYVPGVIRW</sequence>
<accession>A0A8S4Q9M1</accession>
<feature type="binding site" evidence="13">
    <location>
        <position position="122"/>
    </location>
    <ligand>
        <name>Fe cation</name>
        <dbReference type="ChEBI" id="CHEBI:24875"/>
        <label>1</label>
    </ligand>
</feature>
<evidence type="ECO:0000256" key="13">
    <source>
        <dbReference type="PIRSR" id="PIRSR607828-2"/>
    </source>
</evidence>
<dbReference type="GO" id="GO:0005737">
    <property type="term" value="C:cytoplasm"/>
    <property type="evidence" value="ECO:0007669"/>
    <property type="project" value="UniProtKB-SubCell"/>
</dbReference>
<dbReference type="OrthoDB" id="5151075at2759"/>
<keyword evidence="9 13" id="KW-0408">Iron</keyword>
<evidence type="ECO:0000256" key="5">
    <source>
        <dbReference type="ARBA" id="ARBA00019269"/>
    </source>
</evidence>
<comment type="similarity">
    <text evidence="3 14">Belongs to the myo-inositol oxygenase family.</text>
</comment>
<feature type="binding site" evidence="12">
    <location>
        <begin position="84"/>
        <end position="86"/>
    </location>
    <ligand>
        <name>substrate</name>
    </ligand>
</feature>
<dbReference type="AlphaFoldDB" id="A0A8S4Q9M1"/>
<evidence type="ECO:0000313" key="16">
    <source>
        <dbReference type="Proteomes" id="UP000749559"/>
    </source>
</evidence>
<evidence type="ECO:0000256" key="3">
    <source>
        <dbReference type="ARBA" id="ARBA00005286"/>
    </source>
</evidence>
<dbReference type="EMBL" id="CAIIXF020000012">
    <property type="protein sequence ID" value="CAH1801234.1"/>
    <property type="molecule type" value="Genomic_DNA"/>
</dbReference>
<dbReference type="Pfam" id="PF05153">
    <property type="entry name" value="MIOX"/>
    <property type="match status" value="1"/>
</dbReference>
<dbReference type="Proteomes" id="UP000749559">
    <property type="component" value="Unassembled WGS sequence"/>
</dbReference>
<reference evidence="15" key="1">
    <citation type="submission" date="2022-03" db="EMBL/GenBank/DDBJ databases">
        <authorList>
            <person name="Martin C."/>
        </authorList>
    </citation>
    <scope>NUCLEOTIDE SEQUENCE</scope>
</reference>
<comment type="cofactor">
    <cofactor evidence="13 14">
        <name>Fe cation</name>
        <dbReference type="ChEBI" id="CHEBI:24875"/>
    </cofactor>
    <text evidence="13 14">Binds 2 iron ions per subunit.</text>
</comment>
<evidence type="ECO:0000256" key="1">
    <source>
        <dbReference type="ARBA" id="ARBA00004496"/>
    </source>
</evidence>
<feature type="binding site" evidence="12">
    <location>
        <position position="28"/>
    </location>
    <ligand>
        <name>substrate</name>
    </ligand>
</feature>
<evidence type="ECO:0000256" key="4">
    <source>
        <dbReference type="ARBA" id="ARBA00011919"/>
    </source>
</evidence>
<evidence type="ECO:0000256" key="10">
    <source>
        <dbReference type="ARBA" id="ARBA00029668"/>
    </source>
</evidence>
<comment type="pathway">
    <text evidence="2 14">Polyol metabolism; myo-inositol degradation into D-glucuronate; D-glucuronate from myo-inositol: step 1/1.</text>
</comment>
<evidence type="ECO:0000256" key="6">
    <source>
        <dbReference type="ARBA" id="ARBA00022490"/>
    </source>
</evidence>
<keyword evidence="8 14" id="KW-0560">Oxidoreductase</keyword>
<dbReference type="GO" id="GO:0050113">
    <property type="term" value="F:inositol oxygenase activity"/>
    <property type="evidence" value="ECO:0007669"/>
    <property type="project" value="UniProtKB-UniRule"/>
</dbReference>
<comment type="catalytic activity">
    <reaction evidence="11 14">
        <text>myo-inositol + O2 = D-glucuronate + H2O + H(+)</text>
        <dbReference type="Rhea" id="RHEA:23696"/>
        <dbReference type="ChEBI" id="CHEBI:15377"/>
        <dbReference type="ChEBI" id="CHEBI:15378"/>
        <dbReference type="ChEBI" id="CHEBI:15379"/>
        <dbReference type="ChEBI" id="CHEBI:17268"/>
        <dbReference type="ChEBI" id="CHEBI:58720"/>
        <dbReference type="EC" id="1.13.99.1"/>
    </reaction>
</comment>
<feature type="binding site" evidence="12">
    <location>
        <begin position="140"/>
        <end position="141"/>
    </location>
    <ligand>
        <name>substrate</name>
    </ligand>
</feature>
<name>A0A8S4Q9M1_OWEFU</name>
<evidence type="ECO:0000256" key="14">
    <source>
        <dbReference type="RuleBase" id="RU367039"/>
    </source>
</evidence>
<evidence type="ECO:0000256" key="11">
    <source>
        <dbReference type="ARBA" id="ARBA00048271"/>
    </source>
</evidence>
<dbReference type="SUPFAM" id="SSF109604">
    <property type="entry name" value="HD-domain/PDEase-like"/>
    <property type="match status" value="1"/>
</dbReference>
<feature type="binding site" evidence="13">
    <location>
        <position position="123"/>
    </location>
    <ligand>
        <name>Fe cation</name>
        <dbReference type="ChEBI" id="CHEBI:24875"/>
        <label>1</label>
    </ligand>
</feature>
<evidence type="ECO:0000256" key="9">
    <source>
        <dbReference type="ARBA" id="ARBA00023004"/>
    </source>
</evidence>
<evidence type="ECO:0000256" key="2">
    <source>
        <dbReference type="ARBA" id="ARBA00005167"/>
    </source>
</evidence>
<gene>
    <name evidence="15" type="ORF">OFUS_LOCUS25044</name>
</gene>
<feature type="binding site" evidence="13">
    <location>
        <position position="97"/>
    </location>
    <ligand>
        <name>Fe cation</name>
        <dbReference type="ChEBI" id="CHEBI:24875"/>
        <label>1</label>
    </ligand>
</feature>
<evidence type="ECO:0000313" key="15">
    <source>
        <dbReference type="EMBL" id="CAH1801234.1"/>
    </source>
</evidence>
<feature type="binding site" evidence="12">
    <location>
        <begin position="220"/>
        <end position="221"/>
    </location>
    <ligand>
        <name>substrate</name>
    </ligand>
</feature>
<keyword evidence="6 14" id="KW-0963">Cytoplasm</keyword>
<feature type="binding site" evidence="13">
    <location>
        <position position="253"/>
    </location>
    <ligand>
        <name>Fe cation</name>
        <dbReference type="ChEBI" id="CHEBI:24875"/>
        <label>1</label>
    </ligand>
</feature>
<proteinExistence type="inferred from homology"/>
<comment type="caution">
    <text evidence="15">The sequence shown here is derived from an EMBL/GenBank/DDBJ whole genome shotgun (WGS) entry which is preliminary data.</text>
</comment>
<dbReference type="GO" id="GO:0005506">
    <property type="term" value="F:iron ion binding"/>
    <property type="evidence" value="ECO:0007669"/>
    <property type="project" value="InterPro"/>
</dbReference>
<dbReference type="PANTHER" id="PTHR12588:SF0">
    <property type="entry name" value="INOSITOL OXYGENASE"/>
    <property type="match status" value="1"/>
</dbReference>